<name>A0A1S1L9G9_9MYCO</name>
<dbReference type="InterPro" id="IPR011042">
    <property type="entry name" value="6-blade_b-propeller_TolB-like"/>
</dbReference>
<sequence>MKRLAALAIIAALLTSCTPERTRDTTRPTFAYTNNQGFFVVRGTDTLGSVPGYVSGKTAFTSDGRFAYVPWADKILIVDTQTGSARKLAHAYQDAPLMPAWGSHIVWLNGPDRLMGMNLEDENPVPALIQMIHMPIPAVDGSAMGWWVPGVPTMVAANSETIAFTRLDHPRTAGRVPENLYVMSRDGAFTDIGMLQGLSPRKFTISPDGKTIAYLVDEFAVPTCARAMIVVVDIARKTVEASRPESAVIGSKSDWLGWAADGRLLAEYENSDCGGQSIDPTPKVWSKTDGGWELSQNPAESRLELAPGWNASVVPAGKYRLEGQNHLQVDTPDGTVRIADGVDSTAAPVSRP</sequence>
<dbReference type="Gene3D" id="2.120.10.30">
    <property type="entry name" value="TolB, C-terminal domain"/>
    <property type="match status" value="1"/>
</dbReference>
<accession>A0A1S1L9G9</accession>
<reference evidence="1 2" key="1">
    <citation type="submission" date="2016-10" db="EMBL/GenBank/DDBJ databases">
        <title>Evaluation of Human, Veterinary and Environmental Mycobacterium chelonae Isolates by Core Genome Phylogenomic Analysis, Targeted Gene Comparison, and Anti-microbial Susceptibility Patterns: A Tale of Mistaken Identities.</title>
        <authorList>
            <person name="Fogelson S.B."/>
            <person name="Camus A.C."/>
            <person name="Lorenz W."/>
            <person name="Vasireddy R."/>
            <person name="Vasireddy S."/>
            <person name="Smith T."/>
            <person name="Brown-Elliott B.A."/>
            <person name="Wallace R.J.Jr."/>
            <person name="Hasan N.A."/>
            <person name="Reischl U."/>
            <person name="Sanchez S."/>
        </authorList>
    </citation>
    <scope>NUCLEOTIDE SEQUENCE [LARGE SCALE GENOMIC DNA]</scope>
    <source>
        <strain evidence="1 2">1559</strain>
    </source>
</reference>
<dbReference type="Proteomes" id="UP000179616">
    <property type="component" value="Unassembled WGS sequence"/>
</dbReference>
<dbReference type="EMBL" id="MLIK01000019">
    <property type="protein sequence ID" value="OHU21608.1"/>
    <property type="molecule type" value="Genomic_DNA"/>
</dbReference>
<evidence type="ECO:0000313" key="1">
    <source>
        <dbReference type="EMBL" id="OHU21608.1"/>
    </source>
</evidence>
<dbReference type="PROSITE" id="PS51257">
    <property type="entry name" value="PROKAR_LIPOPROTEIN"/>
    <property type="match status" value="1"/>
</dbReference>
<proteinExistence type="predicted"/>
<dbReference type="STRING" id="948102.BKG76_13430"/>
<dbReference type="AlphaFoldDB" id="A0A1S1L9G9"/>
<comment type="caution">
    <text evidence="1">The sequence shown here is derived from an EMBL/GenBank/DDBJ whole genome shotgun (WGS) entry which is preliminary data.</text>
</comment>
<evidence type="ECO:0000313" key="2">
    <source>
        <dbReference type="Proteomes" id="UP000179616"/>
    </source>
</evidence>
<dbReference type="SUPFAM" id="SSF69322">
    <property type="entry name" value="Tricorn protease domain 2"/>
    <property type="match status" value="1"/>
</dbReference>
<organism evidence="1 2">
    <name type="scientific">Mycobacteroides franklinii</name>
    <dbReference type="NCBI Taxonomy" id="948102"/>
    <lineage>
        <taxon>Bacteria</taxon>
        <taxon>Bacillati</taxon>
        <taxon>Actinomycetota</taxon>
        <taxon>Actinomycetes</taxon>
        <taxon>Mycobacteriales</taxon>
        <taxon>Mycobacteriaceae</taxon>
        <taxon>Mycobacteroides</taxon>
    </lineage>
</organism>
<evidence type="ECO:0008006" key="3">
    <source>
        <dbReference type="Google" id="ProtNLM"/>
    </source>
</evidence>
<gene>
    <name evidence="1" type="ORF">BKG76_13430</name>
</gene>
<protein>
    <recommendedName>
        <fullName evidence="3">Translocation protein TolB</fullName>
    </recommendedName>
</protein>